<sequence>MAILDKPSSVGSASVSVSVSVSAPASSRLLVHRFLYQWQKEQRERKRNRKRCCHHSSDKSCSERTTSTTSTTATTSTGHYTDDDHDNNHSSFAAWKAFLAPQVNIVHPLVPCASSSNHSEVPLHTREASLSGLPASPQSPDSSTTSVLDMFQRQERHTSWGGALELGVVDEYQVIRHGVSHVAGFRGPVVQIFTCAPVPTTKKASDNGDTDDSYLDDTLQSSRLHIVSIETHLTQVPWQQRLLQQLPWHRKSWTCRRALRQAWWEEIWGDDMFGVPMDEYAVAEEAAFQKRLMESNILGLM</sequence>
<dbReference type="AlphaFoldDB" id="A0A7S3LC00"/>
<reference evidence="2" key="1">
    <citation type="submission" date="2021-01" db="EMBL/GenBank/DDBJ databases">
        <authorList>
            <person name="Corre E."/>
            <person name="Pelletier E."/>
            <person name="Niang G."/>
            <person name="Scheremetjew M."/>
            <person name="Finn R."/>
            <person name="Kale V."/>
            <person name="Holt S."/>
            <person name="Cochrane G."/>
            <person name="Meng A."/>
            <person name="Brown T."/>
            <person name="Cohen L."/>
        </authorList>
    </citation>
    <scope>NUCLEOTIDE SEQUENCE</scope>
    <source>
        <strain evidence="2">CCMP127</strain>
    </source>
</reference>
<protein>
    <submittedName>
        <fullName evidence="2">Uncharacterized protein</fullName>
    </submittedName>
</protein>
<organism evidence="2">
    <name type="scientific">Amphora coffeiformis</name>
    <dbReference type="NCBI Taxonomy" id="265554"/>
    <lineage>
        <taxon>Eukaryota</taxon>
        <taxon>Sar</taxon>
        <taxon>Stramenopiles</taxon>
        <taxon>Ochrophyta</taxon>
        <taxon>Bacillariophyta</taxon>
        <taxon>Bacillariophyceae</taxon>
        <taxon>Bacillariophycidae</taxon>
        <taxon>Thalassiophysales</taxon>
        <taxon>Catenulaceae</taxon>
        <taxon>Amphora</taxon>
    </lineage>
</organism>
<feature type="region of interest" description="Disordered" evidence="1">
    <location>
        <begin position="116"/>
        <end position="145"/>
    </location>
</feature>
<dbReference type="EMBL" id="HBIM01014607">
    <property type="protein sequence ID" value="CAE0414414.1"/>
    <property type="molecule type" value="Transcribed_RNA"/>
</dbReference>
<evidence type="ECO:0000256" key="1">
    <source>
        <dbReference type="SAM" id="MobiDB-lite"/>
    </source>
</evidence>
<feature type="compositionally biased region" description="Polar residues" evidence="1">
    <location>
        <begin position="136"/>
        <end position="145"/>
    </location>
</feature>
<gene>
    <name evidence="2" type="ORF">ACOF00016_LOCUS11657</name>
</gene>
<feature type="compositionally biased region" description="Basic residues" evidence="1">
    <location>
        <begin position="45"/>
        <end position="54"/>
    </location>
</feature>
<name>A0A7S3LC00_9STRA</name>
<accession>A0A7S3LC00</accession>
<feature type="region of interest" description="Disordered" evidence="1">
    <location>
        <begin position="45"/>
        <end position="84"/>
    </location>
</feature>
<evidence type="ECO:0000313" key="2">
    <source>
        <dbReference type="EMBL" id="CAE0414414.1"/>
    </source>
</evidence>
<proteinExistence type="predicted"/>
<feature type="compositionally biased region" description="Low complexity" evidence="1">
    <location>
        <begin position="65"/>
        <end position="77"/>
    </location>
</feature>